<dbReference type="Pfam" id="PF02752">
    <property type="entry name" value="Arrestin_C"/>
    <property type="match status" value="1"/>
</dbReference>
<protein>
    <recommendedName>
        <fullName evidence="2">Arrestin C-terminal-like domain-containing protein</fullName>
    </recommendedName>
</protein>
<gene>
    <name evidence="3" type="ORF">MCAP1_003418</name>
</gene>
<feature type="region of interest" description="Disordered" evidence="1">
    <location>
        <begin position="529"/>
        <end position="582"/>
    </location>
</feature>
<accession>A0AAF0IWU0</accession>
<name>A0AAF0IWU0_9BASI</name>
<evidence type="ECO:0000313" key="3">
    <source>
        <dbReference type="EMBL" id="WFD21159.1"/>
    </source>
</evidence>
<feature type="compositionally biased region" description="Low complexity" evidence="1">
    <location>
        <begin position="640"/>
        <end position="660"/>
    </location>
</feature>
<dbReference type="Proteomes" id="UP001220961">
    <property type="component" value="Chromosome 8"/>
</dbReference>
<sequence>MSPPRIELRPPPNRGFLQGYPGIPASETRPEAHLSGAIAVQIPSSKGVEAAWLRVEMCKTETLPRGESWKELIGQGPVDVWTAGADGSGWATLTTVCAWHSLQRQCPFRLRIPERLPPTLSLEKGGGITYKLIASLKVRLKKGLMRKELYETVVQDVRDIVLEKHEQHSTWPIYNVPEEFEAHEGAYHATLYRHRRAYAPTDELDVRVIVMAQTPKPAKLKSITVGVRQTVTFFHDTQQASRPNDQRSIMLVSKSKSLRKKIQPGEYFLQDMSLVIPKNHTIMSVNTAKHIEVSHSLRVLIQMDKTTITLDRIHMLISGFMPNVSTAAIARIGPVPALDVLPESNPHAVRADTTVFVPDETARLPEVLPGVDASPVPAPPPANAAIYMDEHVPFPNFGQNDAEFLGTPTPRRHVTAPQEAELVPPNAMPVVHMRPGDIYPTDPMASPSRNSMSSHAYSGSGAGHIRALSASSIHGSFDMAPGQRPVSVFMEPPGSTAAPYRTSRTFPSAEQEKVRLFEQARAEAAHFQSQMESGVSFPDPAPPILVDGEYDQAGGVPIHTSTRDAPGSSHAAAEPVSLSEKEQLRRYQEAQDAVAQHLQAQEAPVSATSESSPSPFLTKSEQRAMEEKSQLQSHYAQMNAEASAPAPAPTETQAPAASTSDPPPRPPKVPLP</sequence>
<feature type="region of interest" description="Disordered" evidence="1">
    <location>
        <begin position="596"/>
        <end position="672"/>
    </location>
</feature>
<feature type="compositionally biased region" description="Basic and acidic residues" evidence="1">
    <location>
        <begin position="620"/>
        <end position="629"/>
    </location>
</feature>
<proteinExistence type="predicted"/>
<feature type="compositionally biased region" description="Polar residues" evidence="1">
    <location>
        <begin position="606"/>
        <end position="619"/>
    </location>
</feature>
<feature type="domain" description="Arrestin C-terminal-like" evidence="2">
    <location>
        <begin position="185"/>
        <end position="305"/>
    </location>
</feature>
<evidence type="ECO:0000256" key="1">
    <source>
        <dbReference type="SAM" id="MobiDB-lite"/>
    </source>
</evidence>
<evidence type="ECO:0000259" key="2">
    <source>
        <dbReference type="Pfam" id="PF02752"/>
    </source>
</evidence>
<dbReference type="PANTHER" id="PTHR36419">
    <property type="entry name" value="ARRESTIN FAMILY PROTEIN 1"/>
    <property type="match status" value="1"/>
</dbReference>
<evidence type="ECO:0000313" key="4">
    <source>
        <dbReference type="Proteomes" id="UP001220961"/>
    </source>
</evidence>
<keyword evidence="4" id="KW-1185">Reference proteome</keyword>
<dbReference type="EMBL" id="CP119915">
    <property type="protein sequence ID" value="WFD21159.1"/>
    <property type="molecule type" value="Genomic_DNA"/>
</dbReference>
<dbReference type="InterPro" id="IPR014752">
    <property type="entry name" value="Arrestin-like_C"/>
</dbReference>
<organism evidence="3 4">
    <name type="scientific">Malassezia caprae</name>
    <dbReference type="NCBI Taxonomy" id="1381934"/>
    <lineage>
        <taxon>Eukaryota</taxon>
        <taxon>Fungi</taxon>
        <taxon>Dikarya</taxon>
        <taxon>Basidiomycota</taxon>
        <taxon>Ustilaginomycotina</taxon>
        <taxon>Malasseziomycetes</taxon>
        <taxon>Malasseziales</taxon>
        <taxon>Malasseziaceae</taxon>
        <taxon>Malassezia</taxon>
    </lineage>
</organism>
<dbReference type="AlphaFoldDB" id="A0AAF0IWU0"/>
<feature type="compositionally biased region" description="Pro residues" evidence="1">
    <location>
        <begin position="661"/>
        <end position="672"/>
    </location>
</feature>
<dbReference type="GO" id="GO:0000917">
    <property type="term" value="P:division septum assembly"/>
    <property type="evidence" value="ECO:0007669"/>
    <property type="project" value="TreeGrafter"/>
</dbReference>
<dbReference type="InterPro" id="IPR053060">
    <property type="entry name" value="Cytokinesis_Signaling_Reg"/>
</dbReference>
<dbReference type="InterPro" id="IPR011022">
    <property type="entry name" value="Arrestin_C-like"/>
</dbReference>
<reference evidence="3" key="1">
    <citation type="submission" date="2023-03" db="EMBL/GenBank/DDBJ databases">
        <title>Mating type loci evolution in Malassezia.</title>
        <authorList>
            <person name="Coelho M.A."/>
        </authorList>
    </citation>
    <scope>NUCLEOTIDE SEQUENCE</scope>
    <source>
        <strain evidence="3">CBS 10434</strain>
    </source>
</reference>
<dbReference type="GO" id="GO:0000935">
    <property type="term" value="C:division septum"/>
    <property type="evidence" value="ECO:0007669"/>
    <property type="project" value="TreeGrafter"/>
</dbReference>
<dbReference type="Gene3D" id="2.60.40.640">
    <property type="match status" value="1"/>
</dbReference>
<dbReference type="PANTHER" id="PTHR36419:SF1">
    <property type="entry name" value="RHO1 GEF LOCALIZING PROTEIN 1"/>
    <property type="match status" value="1"/>
</dbReference>